<comment type="caution">
    <text evidence="20">The sequence shown here is derived from an EMBL/GenBank/DDBJ whole genome shotgun (WGS) entry which is preliminary data.</text>
</comment>
<dbReference type="Proteomes" id="UP001153076">
    <property type="component" value="Unassembled WGS sequence"/>
</dbReference>
<keyword evidence="9" id="KW-0732">Signal</keyword>
<dbReference type="PROSITE" id="PS51450">
    <property type="entry name" value="LRR"/>
    <property type="match status" value="1"/>
</dbReference>
<dbReference type="InterPro" id="IPR000719">
    <property type="entry name" value="Prot_kinase_dom"/>
</dbReference>
<evidence type="ECO:0000313" key="21">
    <source>
        <dbReference type="Proteomes" id="UP001153076"/>
    </source>
</evidence>
<dbReference type="FunFam" id="3.80.10.10:FF:000077">
    <property type="entry name" value="LRR receptor-like serine/threonine-protein kinase ERL1"/>
    <property type="match status" value="1"/>
</dbReference>
<dbReference type="InterPro" id="IPR051716">
    <property type="entry name" value="Plant_RL_S/T_kinase"/>
</dbReference>
<keyword evidence="8" id="KW-0812">Transmembrane</keyword>
<evidence type="ECO:0000256" key="8">
    <source>
        <dbReference type="ARBA" id="ARBA00022692"/>
    </source>
</evidence>
<protein>
    <recommendedName>
        <fullName evidence="4">non-specific serine/threonine protein kinase</fullName>
        <ecNumber evidence="4">2.7.11.1</ecNumber>
    </recommendedName>
</protein>
<evidence type="ECO:0000256" key="4">
    <source>
        <dbReference type="ARBA" id="ARBA00012513"/>
    </source>
</evidence>
<evidence type="ECO:0000256" key="11">
    <source>
        <dbReference type="ARBA" id="ARBA00022741"/>
    </source>
</evidence>
<evidence type="ECO:0000256" key="2">
    <source>
        <dbReference type="ARBA" id="ARBA00004479"/>
    </source>
</evidence>
<keyword evidence="14" id="KW-1133">Transmembrane helix</keyword>
<dbReference type="InterPro" id="IPR032675">
    <property type="entry name" value="LRR_dom_sf"/>
</dbReference>
<dbReference type="EMBL" id="JAKOGI010000027">
    <property type="protein sequence ID" value="KAJ8448780.1"/>
    <property type="molecule type" value="Genomic_DNA"/>
</dbReference>
<dbReference type="EC" id="2.7.11.1" evidence="4"/>
<keyword evidence="12" id="KW-0418">Kinase</keyword>
<keyword evidence="6" id="KW-0433">Leucine-rich repeat</keyword>
<accession>A0A9Q1KTH0</accession>
<evidence type="ECO:0000256" key="14">
    <source>
        <dbReference type="ARBA" id="ARBA00022989"/>
    </source>
</evidence>
<evidence type="ECO:0000256" key="3">
    <source>
        <dbReference type="ARBA" id="ARBA00008684"/>
    </source>
</evidence>
<comment type="similarity">
    <text evidence="3">Belongs to the protein kinase superfamily. Ser/Thr protein kinase family.</text>
</comment>
<dbReference type="SMART" id="SM00220">
    <property type="entry name" value="S_TKc"/>
    <property type="match status" value="1"/>
</dbReference>
<keyword evidence="21" id="KW-1185">Reference proteome</keyword>
<evidence type="ECO:0000313" key="20">
    <source>
        <dbReference type="EMBL" id="KAJ8448780.1"/>
    </source>
</evidence>
<evidence type="ECO:0000256" key="12">
    <source>
        <dbReference type="ARBA" id="ARBA00022777"/>
    </source>
</evidence>
<dbReference type="SUPFAM" id="SSF52058">
    <property type="entry name" value="L domain-like"/>
    <property type="match status" value="2"/>
</dbReference>
<dbReference type="InterPro" id="IPR003591">
    <property type="entry name" value="Leu-rich_rpt_typical-subtyp"/>
</dbReference>
<evidence type="ECO:0000256" key="7">
    <source>
        <dbReference type="ARBA" id="ARBA00022679"/>
    </source>
</evidence>
<dbReference type="GO" id="GO:0004674">
    <property type="term" value="F:protein serine/threonine kinase activity"/>
    <property type="evidence" value="ECO:0007669"/>
    <property type="project" value="UniProtKB-KW"/>
</dbReference>
<dbReference type="FunFam" id="3.30.200.20:FF:000288">
    <property type="entry name" value="LRR receptor-like serine/threonine-protein kinase ERECTA"/>
    <property type="match status" value="1"/>
</dbReference>
<dbReference type="Pfam" id="PF00560">
    <property type="entry name" value="LRR_1"/>
    <property type="match status" value="7"/>
</dbReference>
<comment type="subcellular location">
    <subcellularLocation>
        <location evidence="1">Cell membrane</location>
    </subcellularLocation>
    <subcellularLocation>
        <location evidence="2">Membrane</location>
        <topology evidence="2">Single-pass type I membrane protein</topology>
    </subcellularLocation>
</comment>
<keyword evidence="17" id="KW-0325">Glycoprotein</keyword>
<evidence type="ECO:0000259" key="19">
    <source>
        <dbReference type="PROSITE" id="PS50011"/>
    </source>
</evidence>
<dbReference type="GO" id="GO:0005886">
    <property type="term" value="C:plasma membrane"/>
    <property type="evidence" value="ECO:0007669"/>
    <property type="project" value="UniProtKB-SubCell"/>
</dbReference>
<dbReference type="AlphaFoldDB" id="A0A9Q1KTH0"/>
<dbReference type="PANTHER" id="PTHR48053:SF120">
    <property type="entry name" value="PROTEIN KINASE DOMAIN-CONTAINING PROTEIN"/>
    <property type="match status" value="1"/>
</dbReference>
<dbReference type="PROSITE" id="PS00107">
    <property type="entry name" value="PROTEIN_KINASE_ATP"/>
    <property type="match status" value="1"/>
</dbReference>
<sequence>MKHLSSSTFSACILACKNINWVFIHFDCQTTVIAFNADNPEKKGCIFRVDKVNLLCYTPESCKFTSWIEVGFNFSGLKKEEKRKMKVVFSSGFHQWRNSIHALLFVISLMLSCLGSVDSDDGATLLEIKKSIRDVDNVLYDWSDSPSSDYCIWRGVTCDNATFNVIALNLSGLNLDGEISSAIGGLNGLLSIDFSRNKFSGQIPDEIGDCSLLQSLYDFIHCPCRAILIKTLNQKFVIVYLRDLSFNELEGDIPFSISKLKQLETLILKSNRLTGPIPSTLSQIPNLKILKRKRKKNALVLWPFKILEVMKICVCVMCFRDLAQNNLSGDIPRLIYWNEVLQYLGLRGNNLVGTLSPDMCQLKGLWYFDVRNNSLTGSIPQSIGNCTAFQVLDLSYNQLTGEIPFNIGFLQVATLSLQGNQLSGEIPSVIGLMQALAVLDLSLNKLTGIIPPILGNLSYTEKLYLHGNKLTGPIPPELGNMTKLHYLELNDNELRGRIPSELGKLTDLFDLNIANNHLEGPIPENLSSCANLNSFFVEVDFRWLIHFCDDRNLHGNELNGTIPPTFQSLERMTYLYVILSLFSWQRINVWDWCNLKSLCLYSPRNLSSNNLSGPIPLELSRMGNLDTLDLSDNKISGSIPSPLGDLEHLLKLDLSSNQISGIIPQEFGQLQNLFSLRLEHNHLSGDVMSLMNCLSLAILNVSYNNLVGDITRSNNFSRFSPNSFIGNPNLCGYWRGSACHYSHPAERAAIPKAAILGIALGALVILLMILAAACRTQNPAPFFDGSVEKPAVVNYSSPKLVILHMNMALHVYDDIMRMTENLSEKYVIGHGASSTVYRCMLKNCKPVAIKRLYQYPQSLKEFETELETVGSIKHRNLVSLQGYSLSPCGNLLFYDYMENGSLWDHLHGPTKKKKLDWDTRLKIALGAAQGLVYLHHDCSPRIIHRDVKSSNILLDKDFEAHLTDFGIAKSICESKTHTSTYVMGTIGYIDPEYARTSRLTAKSDVYSYGIVLLELLTGRKAVDNDCNLHHLILSKAAKNAVMETVDPEVTATCKDLGAVKKVFQLALLCTKKQPSDRPTMHEVTRILGTLVPEIPLPKQTPLAMPPSLPSARVSAFTDNYPNVRAPHVIKSPTISTSDAQLFLKFGEMKPQTSLTHFQEGPAMVERGTV</sequence>
<reference evidence="20" key="1">
    <citation type="submission" date="2022-04" db="EMBL/GenBank/DDBJ databases">
        <title>Carnegiea gigantea Genome sequencing and assembly v2.</title>
        <authorList>
            <person name="Copetti D."/>
            <person name="Sanderson M.J."/>
            <person name="Burquez A."/>
            <person name="Wojciechowski M.F."/>
        </authorList>
    </citation>
    <scope>NUCLEOTIDE SEQUENCE</scope>
    <source>
        <strain evidence="20">SGP5-SGP5p</strain>
        <tissue evidence="20">Aerial part</tissue>
    </source>
</reference>
<keyword evidence="7" id="KW-0808">Transferase</keyword>
<dbReference type="Gene3D" id="3.80.10.10">
    <property type="entry name" value="Ribonuclease Inhibitor"/>
    <property type="match status" value="3"/>
</dbReference>
<dbReference type="Pfam" id="PF08263">
    <property type="entry name" value="LRRNT_2"/>
    <property type="match status" value="1"/>
</dbReference>
<dbReference type="PROSITE" id="PS00108">
    <property type="entry name" value="PROTEIN_KINASE_ST"/>
    <property type="match status" value="1"/>
</dbReference>
<dbReference type="InterPro" id="IPR011009">
    <property type="entry name" value="Kinase-like_dom_sf"/>
</dbReference>
<keyword evidence="11 18" id="KW-0547">Nucleotide-binding</keyword>
<dbReference type="SMART" id="SM00369">
    <property type="entry name" value="LRR_TYP"/>
    <property type="match status" value="6"/>
</dbReference>
<dbReference type="PANTHER" id="PTHR48053">
    <property type="entry name" value="LEUCINE RICH REPEAT FAMILY PROTEIN, EXPRESSED"/>
    <property type="match status" value="1"/>
</dbReference>
<dbReference type="SUPFAM" id="SSF56112">
    <property type="entry name" value="Protein kinase-like (PK-like)"/>
    <property type="match status" value="1"/>
</dbReference>
<dbReference type="InterPro" id="IPR013210">
    <property type="entry name" value="LRR_N_plant-typ"/>
</dbReference>
<evidence type="ECO:0000256" key="16">
    <source>
        <dbReference type="ARBA" id="ARBA00023170"/>
    </source>
</evidence>
<dbReference type="GO" id="GO:0010103">
    <property type="term" value="P:stomatal complex morphogenesis"/>
    <property type="evidence" value="ECO:0007669"/>
    <property type="project" value="UniProtKB-ARBA"/>
</dbReference>
<keyword evidence="13 18" id="KW-0067">ATP-binding</keyword>
<dbReference type="FunFam" id="3.80.10.10:FF:000107">
    <property type="entry name" value="LRR receptor-like serine/threonine-protein kinase ERL1"/>
    <property type="match status" value="1"/>
</dbReference>
<evidence type="ECO:0000256" key="6">
    <source>
        <dbReference type="ARBA" id="ARBA00022614"/>
    </source>
</evidence>
<keyword evidence="16" id="KW-0675">Receptor</keyword>
<dbReference type="Gene3D" id="3.30.200.20">
    <property type="entry name" value="Phosphorylase Kinase, domain 1"/>
    <property type="match status" value="1"/>
</dbReference>
<dbReference type="Pfam" id="PF00069">
    <property type="entry name" value="Pkinase"/>
    <property type="match status" value="1"/>
</dbReference>
<name>A0A9Q1KTH0_9CARY</name>
<organism evidence="20 21">
    <name type="scientific">Carnegiea gigantea</name>
    <dbReference type="NCBI Taxonomy" id="171969"/>
    <lineage>
        <taxon>Eukaryota</taxon>
        <taxon>Viridiplantae</taxon>
        <taxon>Streptophyta</taxon>
        <taxon>Embryophyta</taxon>
        <taxon>Tracheophyta</taxon>
        <taxon>Spermatophyta</taxon>
        <taxon>Magnoliopsida</taxon>
        <taxon>eudicotyledons</taxon>
        <taxon>Gunneridae</taxon>
        <taxon>Pentapetalae</taxon>
        <taxon>Caryophyllales</taxon>
        <taxon>Cactineae</taxon>
        <taxon>Cactaceae</taxon>
        <taxon>Cactoideae</taxon>
        <taxon>Echinocereeae</taxon>
        <taxon>Carnegiea</taxon>
    </lineage>
</organism>
<keyword evidence="15" id="KW-0472">Membrane</keyword>
<dbReference type="InterPro" id="IPR017441">
    <property type="entry name" value="Protein_kinase_ATP_BS"/>
</dbReference>
<feature type="domain" description="Protein kinase" evidence="19">
    <location>
        <begin position="822"/>
        <end position="1094"/>
    </location>
</feature>
<dbReference type="GO" id="GO:0048827">
    <property type="term" value="P:phyllome development"/>
    <property type="evidence" value="ECO:0007669"/>
    <property type="project" value="UniProtKB-ARBA"/>
</dbReference>
<evidence type="ECO:0000256" key="18">
    <source>
        <dbReference type="PROSITE-ProRule" id="PRU10141"/>
    </source>
</evidence>
<evidence type="ECO:0000256" key="17">
    <source>
        <dbReference type="ARBA" id="ARBA00023180"/>
    </source>
</evidence>
<gene>
    <name evidence="20" type="ORF">Cgig2_011401</name>
</gene>
<dbReference type="GO" id="GO:0005524">
    <property type="term" value="F:ATP binding"/>
    <property type="evidence" value="ECO:0007669"/>
    <property type="project" value="UniProtKB-UniRule"/>
</dbReference>
<feature type="binding site" evidence="18">
    <location>
        <position position="850"/>
    </location>
    <ligand>
        <name>ATP</name>
        <dbReference type="ChEBI" id="CHEBI:30616"/>
    </ligand>
</feature>
<dbReference type="PROSITE" id="PS50011">
    <property type="entry name" value="PROTEIN_KINASE_DOM"/>
    <property type="match status" value="1"/>
</dbReference>
<dbReference type="InterPro" id="IPR001611">
    <property type="entry name" value="Leu-rich_rpt"/>
</dbReference>
<keyword evidence="5" id="KW-0723">Serine/threonine-protein kinase</keyword>
<dbReference type="GO" id="GO:0090567">
    <property type="term" value="P:reproductive shoot system development"/>
    <property type="evidence" value="ECO:0007669"/>
    <property type="project" value="UniProtKB-ARBA"/>
</dbReference>
<dbReference type="FunFam" id="3.80.10.10:FF:000095">
    <property type="entry name" value="LRR receptor-like serine/threonine-protein kinase GSO1"/>
    <property type="match status" value="1"/>
</dbReference>
<evidence type="ECO:0000256" key="15">
    <source>
        <dbReference type="ARBA" id="ARBA00023136"/>
    </source>
</evidence>
<dbReference type="FunFam" id="3.80.10.10:FF:000041">
    <property type="entry name" value="LRR receptor-like serine/threonine-protein kinase ERECTA"/>
    <property type="match status" value="1"/>
</dbReference>
<dbReference type="OrthoDB" id="676979at2759"/>
<dbReference type="InterPro" id="IPR008271">
    <property type="entry name" value="Ser/Thr_kinase_AS"/>
</dbReference>
<evidence type="ECO:0000256" key="1">
    <source>
        <dbReference type="ARBA" id="ARBA00004236"/>
    </source>
</evidence>
<evidence type="ECO:0000256" key="9">
    <source>
        <dbReference type="ARBA" id="ARBA00022729"/>
    </source>
</evidence>
<dbReference type="FunFam" id="1.10.510.10:FF:000290">
    <property type="entry name" value="LRR receptor-like serine/threonine-protein kinase ERECTA"/>
    <property type="match status" value="1"/>
</dbReference>
<keyword evidence="10" id="KW-0677">Repeat</keyword>
<evidence type="ECO:0000256" key="5">
    <source>
        <dbReference type="ARBA" id="ARBA00022527"/>
    </source>
</evidence>
<dbReference type="Pfam" id="PF13855">
    <property type="entry name" value="LRR_8"/>
    <property type="match status" value="1"/>
</dbReference>
<evidence type="ECO:0000256" key="10">
    <source>
        <dbReference type="ARBA" id="ARBA00022737"/>
    </source>
</evidence>
<proteinExistence type="inferred from homology"/>
<evidence type="ECO:0000256" key="13">
    <source>
        <dbReference type="ARBA" id="ARBA00022840"/>
    </source>
</evidence>
<dbReference type="Gene3D" id="1.10.510.10">
    <property type="entry name" value="Transferase(Phosphotransferase) domain 1"/>
    <property type="match status" value="1"/>
</dbReference>
<dbReference type="CDD" id="cd14066">
    <property type="entry name" value="STKc_IRAK"/>
    <property type="match status" value="1"/>
</dbReference>